<evidence type="ECO:0000313" key="12">
    <source>
        <dbReference type="EMBL" id="OBS81959.1"/>
    </source>
</evidence>
<evidence type="ECO:0000259" key="11">
    <source>
        <dbReference type="Pfam" id="PF00047"/>
    </source>
</evidence>
<sequence>MTEYTSGLYHCYSYNSAGWIQHSDSLELVVTGVYRSKVFLSAQHSHVVPSGGYVTLQCSSQEQYDSFVLTKEDQKFSRPMTSKNTYTGVFQAMFTVGPVTPNQRWRFTCYGYYWSSHQLWSVPSNHLELLVSGLGVNPDCVNPFNIPYVSLLSVYNKPTLSEMSNPVVTLGASVTLSCTSNQRYNRFILVEENQFSSIIGSQYVYYWLSPGMFQVGPITLSERWSFRCYDYYSGEPQVLSEWSDILDLLVSVEETTGSLLNITELETGFPMRP</sequence>
<evidence type="ECO:0000256" key="7">
    <source>
        <dbReference type="ARBA" id="ARBA00023136"/>
    </source>
</evidence>
<evidence type="ECO:0000256" key="9">
    <source>
        <dbReference type="ARBA" id="ARBA00023180"/>
    </source>
</evidence>
<comment type="caution">
    <text evidence="12">The sequence shown here is derived from an EMBL/GenBank/DDBJ whole genome shotgun (WGS) entry which is preliminary data.</text>
</comment>
<keyword evidence="5" id="KW-0677">Repeat</keyword>
<name>A0A1A6HUQ5_NEOLE</name>
<evidence type="ECO:0000256" key="10">
    <source>
        <dbReference type="ARBA" id="ARBA00023319"/>
    </source>
</evidence>
<keyword evidence="7" id="KW-0472">Membrane</keyword>
<dbReference type="PANTHER" id="PTHR11738:SF179">
    <property type="entry name" value="LEUKOCYTE IMMUNOGLOBULIN-LIKE RECEPTOR SUBFAMILY A MEMBER 5"/>
    <property type="match status" value="1"/>
</dbReference>
<proteinExistence type="predicted"/>
<dbReference type="EMBL" id="LZPO01008526">
    <property type="protein sequence ID" value="OBS81959.1"/>
    <property type="molecule type" value="Genomic_DNA"/>
</dbReference>
<dbReference type="STRING" id="56216.A0A1A6HUQ5"/>
<evidence type="ECO:0000256" key="3">
    <source>
        <dbReference type="ARBA" id="ARBA00022692"/>
    </source>
</evidence>
<dbReference type="FunFam" id="2.60.40.10:FF:000049">
    <property type="entry name" value="Leukocyte immunoglobulin-like receptor subfamily B member 1"/>
    <property type="match status" value="2"/>
</dbReference>
<gene>
    <name evidence="12" type="ORF">A6R68_24048</name>
</gene>
<dbReference type="Gene3D" id="2.60.40.10">
    <property type="entry name" value="Immunoglobulins"/>
    <property type="match status" value="2"/>
</dbReference>
<protein>
    <recommendedName>
        <fullName evidence="11">Immunoglobulin-like beta-sandwich domain-containing protein</fullName>
    </recommendedName>
</protein>
<dbReference type="Proteomes" id="UP000092124">
    <property type="component" value="Unassembled WGS sequence"/>
</dbReference>
<evidence type="ECO:0000256" key="1">
    <source>
        <dbReference type="ARBA" id="ARBA00004162"/>
    </source>
</evidence>
<keyword evidence="3" id="KW-0812">Transmembrane</keyword>
<reference evidence="12 13" key="1">
    <citation type="submission" date="2016-06" db="EMBL/GenBank/DDBJ databases">
        <title>The Draft Genome Sequence and Annotation of the Desert Woodrat Neotoma lepida.</title>
        <authorList>
            <person name="Campbell M."/>
            <person name="Oakeson K.F."/>
            <person name="Yandell M."/>
            <person name="Halpert J.R."/>
            <person name="Dearing D."/>
        </authorList>
    </citation>
    <scope>NUCLEOTIDE SEQUENCE [LARGE SCALE GENOMIC DNA]</scope>
    <source>
        <strain evidence="12">417</strain>
        <tissue evidence="12">Liver</tissue>
    </source>
</reference>
<evidence type="ECO:0000256" key="8">
    <source>
        <dbReference type="ARBA" id="ARBA00023157"/>
    </source>
</evidence>
<organism evidence="12 13">
    <name type="scientific">Neotoma lepida</name>
    <name type="common">Desert woodrat</name>
    <dbReference type="NCBI Taxonomy" id="56216"/>
    <lineage>
        <taxon>Eukaryota</taxon>
        <taxon>Metazoa</taxon>
        <taxon>Chordata</taxon>
        <taxon>Craniata</taxon>
        <taxon>Vertebrata</taxon>
        <taxon>Euteleostomi</taxon>
        <taxon>Mammalia</taxon>
        <taxon>Eutheria</taxon>
        <taxon>Euarchontoglires</taxon>
        <taxon>Glires</taxon>
        <taxon>Rodentia</taxon>
        <taxon>Myomorpha</taxon>
        <taxon>Muroidea</taxon>
        <taxon>Cricetidae</taxon>
        <taxon>Neotominae</taxon>
        <taxon>Neotoma</taxon>
    </lineage>
</organism>
<accession>A0A1A6HUQ5</accession>
<dbReference type="OrthoDB" id="9633619at2759"/>
<evidence type="ECO:0000256" key="4">
    <source>
        <dbReference type="ARBA" id="ARBA00022729"/>
    </source>
</evidence>
<evidence type="ECO:0000313" key="13">
    <source>
        <dbReference type="Proteomes" id="UP000092124"/>
    </source>
</evidence>
<dbReference type="GO" id="GO:0002764">
    <property type="term" value="P:immune response-regulating signaling pathway"/>
    <property type="evidence" value="ECO:0007669"/>
    <property type="project" value="TreeGrafter"/>
</dbReference>
<keyword evidence="9" id="KW-0325">Glycoprotein</keyword>
<keyword evidence="10" id="KW-0393">Immunoglobulin domain</keyword>
<evidence type="ECO:0000256" key="6">
    <source>
        <dbReference type="ARBA" id="ARBA00022989"/>
    </source>
</evidence>
<dbReference type="GO" id="GO:0005886">
    <property type="term" value="C:plasma membrane"/>
    <property type="evidence" value="ECO:0007669"/>
    <property type="project" value="UniProtKB-SubCell"/>
</dbReference>
<comment type="subcellular location">
    <subcellularLocation>
        <location evidence="1">Cell membrane</location>
        <topology evidence="1">Single-pass membrane protein</topology>
    </subcellularLocation>
</comment>
<dbReference type="SUPFAM" id="SSF48726">
    <property type="entry name" value="Immunoglobulin"/>
    <property type="match status" value="3"/>
</dbReference>
<dbReference type="InterPro" id="IPR013151">
    <property type="entry name" value="Immunoglobulin_dom"/>
</dbReference>
<dbReference type="Pfam" id="PF00047">
    <property type="entry name" value="ig"/>
    <property type="match status" value="1"/>
</dbReference>
<dbReference type="InterPro" id="IPR036179">
    <property type="entry name" value="Ig-like_dom_sf"/>
</dbReference>
<keyword evidence="13" id="KW-1185">Reference proteome</keyword>
<evidence type="ECO:0000256" key="2">
    <source>
        <dbReference type="ARBA" id="ARBA00022475"/>
    </source>
</evidence>
<keyword evidence="6" id="KW-1133">Transmembrane helix</keyword>
<dbReference type="AlphaFoldDB" id="A0A1A6HUQ5"/>
<dbReference type="InterPro" id="IPR050412">
    <property type="entry name" value="Ig-like_Receptors_ImmuneReg"/>
</dbReference>
<feature type="domain" description="Immunoglobulin-like beta-sandwich" evidence="11">
    <location>
        <begin position="45"/>
        <end position="113"/>
    </location>
</feature>
<dbReference type="PANTHER" id="PTHR11738">
    <property type="entry name" value="MHC CLASS I NK CELL RECEPTOR"/>
    <property type="match status" value="1"/>
</dbReference>
<keyword evidence="2" id="KW-1003">Cell membrane</keyword>
<evidence type="ECO:0000256" key="5">
    <source>
        <dbReference type="ARBA" id="ARBA00022737"/>
    </source>
</evidence>
<keyword evidence="8" id="KW-1015">Disulfide bond</keyword>
<keyword evidence="4" id="KW-0732">Signal</keyword>
<dbReference type="InterPro" id="IPR013783">
    <property type="entry name" value="Ig-like_fold"/>
</dbReference>